<dbReference type="Pfam" id="PF02798">
    <property type="entry name" value="GST_N"/>
    <property type="match status" value="1"/>
</dbReference>
<dbReference type="GO" id="GO:0005737">
    <property type="term" value="C:cytoplasm"/>
    <property type="evidence" value="ECO:0007669"/>
    <property type="project" value="TreeGrafter"/>
</dbReference>
<proteinExistence type="inferred from homology"/>
<dbReference type="SFLD" id="SFLDS00019">
    <property type="entry name" value="Glutathione_Transferase_(cytos"/>
    <property type="match status" value="1"/>
</dbReference>
<evidence type="ECO:0000256" key="4">
    <source>
        <dbReference type="ARBA" id="ARBA00047960"/>
    </source>
</evidence>
<dbReference type="PROSITE" id="PS50405">
    <property type="entry name" value="GST_CTER"/>
    <property type="match status" value="1"/>
</dbReference>
<dbReference type="GO" id="GO:0006749">
    <property type="term" value="P:glutathione metabolic process"/>
    <property type="evidence" value="ECO:0007669"/>
    <property type="project" value="TreeGrafter"/>
</dbReference>
<dbReference type="InterPro" id="IPR010987">
    <property type="entry name" value="Glutathione-S-Trfase_C-like"/>
</dbReference>
<evidence type="ECO:0000313" key="8">
    <source>
        <dbReference type="Proteomes" id="UP000307440"/>
    </source>
</evidence>
<organism evidence="7 8">
    <name type="scientific">Coprinopsis marcescibilis</name>
    <name type="common">Agaric fungus</name>
    <name type="synonym">Psathyrella marcescibilis</name>
    <dbReference type="NCBI Taxonomy" id="230819"/>
    <lineage>
        <taxon>Eukaryota</taxon>
        <taxon>Fungi</taxon>
        <taxon>Dikarya</taxon>
        <taxon>Basidiomycota</taxon>
        <taxon>Agaricomycotina</taxon>
        <taxon>Agaricomycetes</taxon>
        <taxon>Agaricomycetidae</taxon>
        <taxon>Agaricales</taxon>
        <taxon>Agaricineae</taxon>
        <taxon>Psathyrellaceae</taxon>
        <taxon>Coprinopsis</taxon>
    </lineage>
</organism>
<dbReference type="InterPro" id="IPR004046">
    <property type="entry name" value="GST_C"/>
</dbReference>
<dbReference type="AlphaFoldDB" id="A0A5C3L3Z3"/>
<dbReference type="STRING" id="230819.A0A5C3L3Z3"/>
<dbReference type="InterPro" id="IPR036282">
    <property type="entry name" value="Glutathione-S-Trfase_C_sf"/>
</dbReference>
<evidence type="ECO:0000313" key="7">
    <source>
        <dbReference type="EMBL" id="TFK27435.1"/>
    </source>
</evidence>
<dbReference type="GO" id="GO:0004364">
    <property type="term" value="F:glutathione transferase activity"/>
    <property type="evidence" value="ECO:0007669"/>
    <property type="project" value="UniProtKB-EC"/>
</dbReference>
<dbReference type="Proteomes" id="UP000307440">
    <property type="component" value="Unassembled WGS sequence"/>
</dbReference>
<dbReference type="GO" id="GO:0043295">
    <property type="term" value="F:glutathione binding"/>
    <property type="evidence" value="ECO:0007669"/>
    <property type="project" value="TreeGrafter"/>
</dbReference>
<dbReference type="InterPro" id="IPR036249">
    <property type="entry name" value="Thioredoxin-like_sf"/>
</dbReference>
<dbReference type="SFLD" id="SFLDG00358">
    <property type="entry name" value="Main_(cytGST)"/>
    <property type="match status" value="1"/>
</dbReference>
<dbReference type="SUPFAM" id="SSF52833">
    <property type="entry name" value="Thioredoxin-like"/>
    <property type="match status" value="1"/>
</dbReference>
<feature type="domain" description="GST N-terminal" evidence="5">
    <location>
        <begin position="1"/>
        <end position="82"/>
    </location>
</feature>
<comment type="catalytic activity">
    <reaction evidence="4">
        <text>RX + glutathione = an S-substituted glutathione + a halide anion + H(+)</text>
        <dbReference type="Rhea" id="RHEA:16437"/>
        <dbReference type="ChEBI" id="CHEBI:15378"/>
        <dbReference type="ChEBI" id="CHEBI:16042"/>
        <dbReference type="ChEBI" id="CHEBI:17792"/>
        <dbReference type="ChEBI" id="CHEBI:57925"/>
        <dbReference type="ChEBI" id="CHEBI:90779"/>
        <dbReference type="EC" id="2.5.1.18"/>
    </reaction>
</comment>
<evidence type="ECO:0000259" key="6">
    <source>
        <dbReference type="PROSITE" id="PS50405"/>
    </source>
</evidence>
<gene>
    <name evidence="7" type="ORF">FA15DRAFT_666309</name>
</gene>
<evidence type="ECO:0000256" key="1">
    <source>
        <dbReference type="ARBA" id="ARBA00010128"/>
    </source>
</evidence>
<dbReference type="FunFam" id="1.20.1050.10:FF:000004">
    <property type="entry name" value="Glutathione S-transferase F2"/>
    <property type="match status" value="1"/>
</dbReference>
<dbReference type="EC" id="2.5.1.18" evidence="2"/>
<dbReference type="SUPFAM" id="SSF47616">
    <property type="entry name" value="GST C-terminal domain-like"/>
    <property type="match status" value="1"/>
</dbReference>
<keyword evidence="3 7" id="KW-0808">Transferase</keyword>
<dbReference type="OrthoDB" id="249703at2759"/>
<dbReference type="GO" id="GO:0009636">
    <property type="term" value="P:response to toxic substance"/>
    <property type="evidence" value="ECO:0007669"/>
    <property type="project" value="UniProtKB-ARBA"/>
</dbReference>
<reference evidence="7 8" key="1">
    <citation type="journal article" date="2019" name="Nat. Ecol. Evol.">
        <title>Megaphylogeny resolves global patterns of mushroom evolution.</title>
        <authorList>
            <person name="Varga T."/>
            <person name="Krizsan K."/>
            <person name="Foldi C."/>
            <person name="Dima B."/>
            <person name="Sanchez-Garcia M."/>
            <person name="Sanchez-Ramirez S."/>
            <person name="Szollosi G.J."/>
            <person name="Szarkandi J.G."/>
            <person name="Papp V."/>
            <person name="Albert L."/>
            <person name="Andreopoulos W."/>
            <person name="Angelini C."/>
            <person name="Antonin V."/>
            <person name="Barry K.W."/>
            <person name="Bougher N.L."/>
            <person name="Buchanan P."/>
            <person name="Buyck B."/>
            <person name="Bense V."/>
            <person name="Catcheside P."/>
            <person name="Chovatia M."/>
            <person name="Cooper J."/>
            <person name="Damon W."/>
            <person name="Desjardin D."/>
            <person name="Finy P."/>
            <person name="Geml J."/>
            <person name="Haridas S."/>
            <person name="Hughes K."/>
            <person name="Justo A."/>
            <person name="Karasinski D."/>
            <person name="Kautmanova I."/>
            <person name="Kiss B."/>
            <person name="Kocsube S."/>
            <person name="Kotiranta H."/>
            <person name="LaButti K.M."/>
            <person name="Lechner B.E."/>
            <person name="Liimatainen K."/>
            <person name="Lipzen A."/>
            <person name="Lukacs Z."/>
            <person name="Mihaltcheva S."/>
            <person name="Morgado L.N."/>
            <person name="Niskanen T."/>
            <person name="Noordeloos M.E."/>
            <person name="Ohm R.A."/>
            <person name="Ortiz-Santana B."/>
            <person name="Ovrebo C."/>
            <person name="Racz N."/>
            <person name="Riley R."/>
            <person name="Savchenko A."/>
            <person name="Shiryaev A."/>
            <person name="Soop K."/>
            <person name="Spirin V."/>
            <person name="Szebenyi C."/>
            <person name="Tomsovsky M."/>
            <person name="Tulloss R.E."/>
            <person name="Uehling J."/>
            <person name="Grigoriev I.V."/>
            <person name="Vagvolgyi C."/>
            <person name="Papp T."/>
            <person name="Martin F.M."/>
            <person name="Miettinen O."/>
            <person name="Hibbett D.S."/>
            <person name="Nagy L.G."/>
        </authorList>
    </citation>
    <scope>NUCLEOTIDE SEQUENCE [LARGE SCALE GENOMIC DNA]</scope>
    <source>
        <strain evidence="7 8">CBS 121175</strain>
    </source>
</reference>
<evidence type="ECO:0000259" key="5">
    <source>
        <dbReference type="PROSITE" id="PS50404"/>
    </source>
</evidence>
<dbReference type="InterPro" id="IPR040079">
    <property type="entry name" value="Glutathione_S-Trfase"/>
</dbReference>
<dbReference type="PANTHER" id="PTHR43900">
    <property type="entry name" value="GLUTATHIONE S-TRANSFERASE RHO"/>
    <property type="match status" value="1"/>
</dbReference>
<evidence type="ECO:0000256" key="3">
    <source>
        <dbReference type="ARBA" id="ARBA00022679"/>
    </source>
</evidence>
<dbReference type="CDD" id="cd03053">
    <property type="entry name" value="GST_N_Phi"/>
    <property type="match status" value="1"/>
</dbReference>
<dbReference type="Gene3D" id="1.20.1050.10">
    <property type="match status" value="1"/>
</dbReference>
<keyword evidence="8" id="KW-1185">Reference proteome</keyword>
<feature type="domain" description="GST C-terminal" evidence="6">
    <location>
        <begin position="89"/>
        <end position="218"/>
    </location>
</feature>
<protein>
    <recommendedName>
        <fullName evidence="2">glutathione transferase</fullName>
        <ecNumber evidence="2">2.5.1.18</ecNumber>
    </recommendedName>
</protein>
<comment type="similarity">
    <text evidence="1">Belongs to the GST superfamily. Phi family.</text>
</comment>
<dbReference type="Gene3D" id="3.40.30.10">
    <property type="entry name" value="Glutaredoxin"/>
    <property type="match status" value="1"/>
</dbReference>
<sequence>MVLTLYGHSYATCTQRVAVVLLEKKVPFNFVVVDLAKGEHKTPEYLTKQPFGVIPYIDDDGFILYESRAISRYIAEKYADQGRKLIPTDLKEKALFEQAASVEYANFETNASTVVAEKVFKPLFHKVQPDEKLFEKHNEILKAKLDVYDKILAKQKYLAGDELTVADLFHLPVGAHLKAAGSDVLETRPNVARWWKELTELPSWIEVQTGIKPSYAYA</sequence>
<dbReference type="PANTHER" id="PTHR43900:SF3">
    <property type="entry name" value="GLUTATHIONE S-TRANSFERASE RHO"/>
    <property type="match status" value="1"/>
</dbReference>
<dbReference type="InterPro" id="IPR004045">
    <property type="entry name" value="Glutathione_S-Trfase_N"/>
</dbReference>
<name>A0A5C3L3Z3_COPMA</name>
<dbReference type="FunFam" id="3.40.30.10:FF:000016">
    <property type="entry name" value="Glutathione S-transferase F2"/>
    <property type="match status" value="1"/>
</dbReference>
<dbReference type="EMBL" id="ML210164">
    <property type="protein sequence ID" value="TFK27435.1"/>
    <property type="molecule type" value="Genomic_DNA"/>
</dbReference>
<dbReference type="Pfam" id="PF00043">
    <property type="entry name" value="GST_C"/>
    <property type="match status" value="1"/>
</dbReference>
<evidence type="ECO:0000256" key="2">
    <source>
        <dbReference type="ARBA" id="ARBA00012452"/>
    </source>
</evidence>
<accession>A0A5C3L3Z3</accession>
<dbReference type="PROSITE" id="PS50404">
    <property type="entry name" value="GST_NTER"/>
    <property type="match status" value="1"/>
</dbReference>